<evidence type="ECO:0008006" key="7">
    <source>
        <dbReference type="Google" id="ProtNLM"/>
    </source>
</evidence>
<gene>
    <name evidence="5" type="ORF">H9777_00650</name>
</gene>
<dbReference type="Gene3D" id="1.25.40.10">
    <property type="entry name" value="Tetratricopeptide repeat domain"/>
    <property type="match status" value="2"/>
</dbReference>
<protein>
    <recommendedName>
        <fullName evidence="7">Tetratricopeptide repeat protein</fullName>
    </recommendedName>
</protein>
<organism evidence="5 6">
    <name type="scientific">Candidatus Phocaeicola faecigallinarum</name>
    <dbReference type="NCBI Taxonomy" id="2838732"/>
    <lineage>
        <taxon>Bacteria</taxon>
        <taxon>Pseudomonadati</taxon>
        <taxon>Bacteroidota</taxon>
        <taxon>Bacteroidia</taxon>
        <taxon>Bacteroidales</taxon>
        <taxon>Bacteroidaceae</taxon>
        <taxon>Phocaeicola</taxon>
    </lineage>
</organism>
<accession>A0A948T9W8</accession>
<sequence length="174" mass="19639">MKTTGKTIITLLIIMLACVNSYAENINRPESDNYINGVTALNNGDIETAYNLLNAEIENNPENGYAHCYMSLICNACNDMVLAMQAVNSSLELIPENDKEYRSFAYYTRSILWGNLGKWDNAINDMSESIKLNPNDAESFKTRAEMYVNTKHYEEAIEDVNRVLSLDKDADVTD</sequence>
<dbReference type="AlphaFoldDB" id="A0A948T9W8"/>
<dbReference type="PROSITE" id="PS50005">
    <property type="entry name" value="TPR"/>
    <property type="match status" value="2"/>
</dbReference>
<evidence type="ECO:0000256" key="1">
    <source>
        <dbReference type="ARBA" id="ARBA00022737"/>
    </source>
</evidence>
<dbReference type="InterPro" id="IPR019734">
    <property type="entry name" value="TPR_rpt"/>
</dbReference>
<dbReference type="InterPro" id="IPR050498">
    <property type="entry name" value="Ycf3"/>
</dbReference>
<evidence type="ECO:0000313" key="5">
    <source>
        <dbReference type="EMBL" id="MBU3836844.1"/>
    </source>
</evidence>
<dbReference type="Pfam" id="PF13181">
    <property type="entry name" value="TPR_8"/>
    <property type="match status" value="1"/>
</dbReference>
<feature type="signal peptide" evidence="4">
    <location>
        <begin position="1"/>
        <end position="23"/>
    </location>
</feature>
<evidence type="ECO:0000256" key="2">
    <source>
        <dbReference type="ARBA" id="ARBA00022803"/>
    </source>
</evidence>
<dbReference type="PANTHER" id="PTHR44858:SF1">
    <property type="entry name" value="UDP-N-ACETYLGLUCOSAMINE--PEPTIDE N-ACETYLGLUCOSAMINYLTRANSFERASE SPINDLY-RELATED"/>
    <property type="match status" value="1"/>
</dbReference>
<name>A0A948T9W8_9BACT</name>
<dbReference type="PROSITE" id="PS51257">
    <property type="entry name" value="PROKAR_LIPOPROTEIN"/>
    <property type="match status" value="1"/>
</dbReference>
<reference evidence="5" key="2">
    <citation type="submission" date="2021-04" db="EMBL/GenBank/DDBJ databases">
        <authorList>
            <person name="Gilroy R."/>
        </authorList>
    </citation>
    <scope>NUCLEOTIDE SEQUENCE</scope>
    <source>
        <strain evidence="5">G4-2901</strain>
    </source>
</reference>
<dbReference type="InterPro" id="IPR011990">
    <property type="entry name" value="TPR-like_helical_dom_sf"/>
</dbReference>
<dbReference type="SUPFAM" id="SSF48452">
    <property type="entry name" value="TPR-like"/>
    <property type="match status" value="1"/>
</dbReference>
<dbReference type="EMBL" id="JAHLFW010000004">
    <property type="protein sequence ID" value="MBU3836844.1"/>
    <property type="molecule type" value="Genomic_DNA"/>
</dbReference>
<keyword evidence="4" id="KW-0732">Signal</keyword>
<keyword evidence="2 3" id="KW-0802">TPR repeat</keyword>
<reference evidence="5" key="1">
    <citation type="journal article" date="2021" name="PeerJ">
        <title>Extensive microbial diversity within the chicken gut microbiome revealed by metagenomics and culture.</title>
        <authorList>
            <person name="Gilroy R."/>
            <person name="Ravi A."/>
            <person name="Getino M."/>
            <person name="Pursley I."/>
            <person name="Horton D.L."/>
            <person name="Alikhan N.F."/>
            <person name="Baker D."/>
            <person name="Gharbi K."/>
            <person name="Hall N."/>
            <person name="Watson M."/>
            <person name="Adriaenssens E.M."/>
            <person name="Foster-Nyarko E."/>
            <person name="Jarju S."/>
            <person name="Secka A."/>
            <person name="Antonio M."/>
            <person name="Oren A."/>
            <person name="Chaudhuri R.R."/>
            <person name="La Ragione R."/>
            <person name="Hildebrand F."/>
            <person name="Pallen M.J."/>
        </authorList>
    </citation>
    <scope>NUCLEOTIDE SEQUENCE</scope>
    <source>
        <strain evidence="5">G4-2901</strain>
    </source>
</reference>
<keyword evidence="1" id="KW-0677">Repeat</keyword>
<feature type="non-terminal residue" evidence="5">
    <location>
        <position position="174"/>
    </location>
</feature>
<feature type="repeat" description="TPR" evidence="3">
    <location>
        <begin position="137"/>
        <end position="170"/>
    </location>
</feature>
<dbReference type="PANTHER" id="PTHR44858">
    <property type="entry name" value="TETRATRICOPEPTIDE REPEAT PROTEIN 6"/>
    <property type="match status" value="1"/>
</dbReference>
<evidence type="ECO:0000256" key="4">
    <source>
        <dbReference type="SAM" id="SignalP"/>
    </source>
</evidence>
<evidence type="ECO:0000313" key="6">
    <source>
        <dbReference type="Proteomes" id="UP000783796"/>
    </source>
</evidence>
<evidence type="ECO:0000256" key="3">
    <source>
        <dbReference type="PROSITE-ProRule" id="PRU00339"/>
    </source>
</evidence>
<comment type="caution">
    <text evidence="5">The sequence shown here is derived from an EMBL/GenBank/DDBJ whole genome shotgun (WGS) entry which is preliminary data.</text>
</comment>
<dbReference type="Proteomes" id="UP000783796">
    <property type="component" value="Unassembled WGS sequence"/>
</dbReference>
<feature type="chain" id="PRO_5037531234" description="Tetratricopeptide repeat protein" evidence="4">
    <location>
        <begin position="24"/>
        <end position="174"/>
    </location>
</feature>
<feature type="repeat" description="TPR" evidence="3">
    <location>
        <begin position="103"/>
        <end position="136"/>
    </location>
</feature>
<proteinExistence type="predicted"/>
<dbReference type="SMART" id="SM00028">
    <property type="entry name" value="TPR"/>
    <property type="match status" value="3"/>
</dbReference>